<dbReference type="Pfam" id="PF01370">
    <property type="entry name" value="Epimerase"/>
    <property type="match status" value="1"/>
</dbReference>
<evidence type="ECO:0000259" key="1">
    <source>
        <dbReference type="Pfam" id="PF01370"/>
    </source>
</evidence>
<dbReference type="Proteomes" id="UP000229740">
    <property type="component" value="Unassembled WGS sequence"/>
</dbReference>
<accession>A0A2G6E475</accession>
<dbReference type="AlphaFoldDB" id="A0A2G6E475"/>
<dbReference type="InterPro" id="IPR001509">
    <property type="entry name" value="Epimerase_deHydtase"/>
</dbReference>
<evidence type="ECO:0000313" key="3">
    <source>
        <dbReference type="Proteomes" id="UP000229740"/>
    </source>
</evidence>
<protein>
    <submittedName>
        <fullName evidence="2">Epimerase</fullName>
    </submittedName>
</protein>
<name>A0A2G6E475_9BACT</name>
<sequence>MRIVVIGGSGHVGSFLIPRLVNAGHQVISISRGKRQPYQEHRAWNAVEQIAVDRELAERNETFGPQIQTLAPDVVIDMICFSPQSARHLVNALRGKVQHVLVCGTIWVHGRSIVVPTVEAQKREPFGDYGIQKERMTAYLLQEARLNKFPVTVLHPGHIVGPGWVPLNPQGNFNPEVFCTLARGEEFRLPTQGMETLHHVHADDVAQAFVNALTRWNEAIGEDFHIVSEAAVTLYGYAEAVASWFGNNATIRCMAGDLWEEGLSKDDIAASWEHLLHSPSCSLAKARRLLGYQPRYTSLQAIYESVQWLIAHHVIKI</sequence>
<dbReference type="Gene3D" id="3.40.50.720">
    <property type="entry name" value="NAD(P)-binding Rossmann-like Domain"/>
    <property type="match status" value="1"/>
</dbReference>
<proteinExistence type="predicted"/>
<reference evidence="2 3" key="1">
    <citation type="submission" date="2017-10" db="EMBL/GenBank/DDBJ databases">
        <title>Novel microbial diversity and functional potential in the marine mammal oral microbiome.</title>
        <authorList>
            <person name="Dudek N.K."/>
            <person name="Sun C.L."/>
            <person name="Burstein D."/>
            <person name="Kantor R.S."/>
            <person name="Aliaga Goltsman D.S."/>
            <person name="Bik E.M."/>
            <person name="Thomas B.C."/>
            <person name="Banfield J.F."/>
            <person name="Relman D.A."/>
        </authorList>
    </citation>
    <scope>NUCLEOTIDE SEQUENCE [LARGE SCALE GENOMIC DNA]</scope>
    <source>
        <strain evidence="2">DOLZORAL124_49_17</strain>
    </source>
</reference>
<organism evidence="2 3">
    <name type="scientific">candidate division KSB3 bacterium</name>
    <dbReference type="NCBI Taxonomy" id="2044937"/>
    <lineage>
        <taxon>Bacteria</taxon>
        <taxon>candidate division KSB3</taxon>
    </lineage>
</organism>
<dbReference type="InterPro" id="IPR036291">
    <property type="entry name" value="NAD(P)-bd_dom_sf"/>
</dbReference>
<dbReference type="PANTHER" id="PTHR43245">
    <property type="entry name" value="BIFUNCTIONAL POLYMYXIN RESISTANCE PROTEIN ARNA"/>
    <property type="match status" value="1"/>
</dbReference>
<dbReference type="SUPFAM" id="SSF51735">
    <property type="entry name" value="NAD(P)-binding Rossmann-fold domains"/>
    <property type="match status" value="1"/>
</dbReference>
<gene>
    <name evidence="2" type="ORF">CSB45_09425</name>
</gene>
<dbReference type="EMBL" id="PDPS01000030">
    <property type="protein sequence ID" value="PID56876.1"/>
    <property type="molecule type" value="Genomic_DNA"/>
</dbReference>
<feature type="domain" description="NAD-dependent epimerase/dehydratase" evidence="1">
    <location>
        <begin position="3"/>
        <end position="225"/>
    </location>
</feature>
<comment type="caution">
    <text evidence="2">The sequence shown here is derived from an EMBL/GenBank/DDBJ whole genome shotgun (WGS) entry which is preliminary data.</text>
</comment>
<dbReference type="InterPro" id="IPR050177">
    <property type="entry name" value="Lipid_A_modif_metabolic_enz"/>
</dbReference>
<evidence type="ECO:0000313" key="2">
    <source>
        <dbReference type="EMBL" id="PID56876.1"/>
    </source>
</evidence>